<name>A0A8H7F5V6_AGABI</name>
<reference evidence="2 3" key="1">
    <citation type="journal article" name="Sci. Rep.">
        <title>Telomere-to-telomere assembled and centromere annotated genomes of the two main subspecies of the button mushroom Agaricus bisporus reveal especially polymorphic chromosome ends.</title>
        <authorList>
            <person name="Sonnenberg A.S.M."/>
            <person name="Sedaghat-Telgerd N."/>
            <person name="Lavrijssen B."/>
            <person name="Ohm R.A."/>
            <person name="Hendrickx P.M."/>
            <person name="Scholtmeijer K."/>
            <person name="Baars J.J.P."/>
            <person name="van Peer A."/>
        </authorList>
    </citation>
    <scope>NUCLEOTIDE SEQUENCE [LARGE SCALE GENOMIC DNA]</scope>
    <source>
        <strain evidence="2 3">H119_p4</strain>
    </source>
</reference>
<dbReference type="SUPFAM" id="SSF52047">
    <property type="entry name" value="RNI-like"/>
    <property type="match status" value="1"/>
</dbReference>
<dbReference type="InterPro" id="IPR032675">
    <property type="entry name" value="LRR_dom_sf"/>
</dbReference>
<organism evidence="2 3">
    <name type="scientific">Agaricus bisporus var. burnettii</name>
    <dbReference type="NCBI Taxonomy" id="192524"/>
    <lineage>
        <taxon>Eukaryota</taxon>
        <taxon>Fungi</taxon>
        <taxon>Dikarya</taxon>
        <taxon>Basidiomycota</taxon>
        <taxon>Agaricomycotina</taxon>
        <taxon>Agaricomycetes</taxon>
        <taxon>Agaricomycetidae</taxon>
        <taxon>Agaricales</taxon>
        <taxon>Agaricineae</taxon>
        <taxon>Agaricaceae</taxon>
        <taxon>Agaricus</taxon>
    </lineage>
</organism>
<dbReference type="AlphaFoldDB" id="A0A8H7F5V6"/>
<sequence length="581" mass="66966">MQNPTMFYDFRPLIPLSLDRVLSGKSINSSLPIFRLPIELVSHIVPYLSPLDIRRLAFVDRDSRQLARALQFAHVELDYSSRSLELLATLRNEVDEPHDKEHRLGICIRRLTVRNTWSDFSSKESLELDDFRRLSIREQYIEAETLTKAAYLDNICSLLPHLPNLHILDWKDEEPLKPDMLGSIMSSSIRHLRLDGPLLDPSFTLTPPAGQNDWPIESLSINVGWLLTSSGPGDVTSFISSLMRLTAPTLRYLTWSGYAGQILWETPSCVDFRFPVLQEVTLDHPMLKEPTMLNTIIRKDTHIRSISVNSNPVVSQFLSCCGYIPSLDRLRWDQSHLESYDDLLEFVHNNTQLASLEVTSPLPSIIIKSIIINHGHQTFDNLTVLHLVLEGHNFSEDILTTISSITSLQRLWLSTGTQHGVRHDWTIDHEILAEALRPLSRLETLVLTRDTYAVDGHPLLDSSTERYYVNRALPRDLLLSDYLTKDELKKMDCPVIPIDEAIFLMSSLRCLAWERWHRSQMVAVAARYAETLTRLKWCFVGQLPIRVDDIKPRRAVRPMTEERDYLLRVLHVCWNADFRFY</sequence>
<gene>
    <name evidence="2" type="ORF">Agabi119p4_2741</name>
</gene>
<proteinExistence type="predicted"/>
<dbReference type="EMBL" id="JABXXO010000004">
    <property type="protein sequence ID" value="KAF7778396.1"/>
    <property type="molecule type" value="Genomic_DNA"/>
</dbReference>
<protein>
    <recommendedName>
        <fullName evidence="1">F-box domain-containing protein</fullName>
    </recommendedName>
</protein>
<evidence type="ECO:0000313" key="2">
    <source>
        <dbReference type="EMBL" id="KAF7778396.1"/>
    </source>
</evidence>
<evidence type="ECO:0000313" key="3">
    <source>
        <dbReference type="Proteomes" id="UP000629468"/>
    </source>
</evidence>
<dbReference type="PROSITE" id="PS50181">
    <property type="entry name" value="FBOX"/>
    <property type="match status" value="1"/>
</dbReference>
<dbReference type="InterPro" id="IPR001810">
    <property type="entry name" value="F-box_dom"/>
</dbReference>
<feature type="domain" description="F-box" evidence="1">
    <location>
        <begin position="30"/>
        <end position="82"/>
    </location>
</feature>
<evidence type="ECO:0000259" key="1">
    <source>
        <dbReference type="PROSITE" id="PS50181"/>
    </source>
</evidence>
<dbReference type="Gene3D" id="3.80.10.10">
    <property type="entry name" value="Ribonuclease Inhibitor"/>
    <property type="match status" value="1"/>
</dbReference>
<comment type="caution">
    <text evidence="2">The sequence shown here is derived from an EMBL/GenBank/DDBJ whole genome shotgun (WGS) entry which is preliminary data.</text>
</comment>
<accession>A0A8H7F5V6</accession>
<dbReference type="Proteomes" id="UP000629468">
    <property type="component" value="Unassembled WGS sequence"/>
</dbReference>